<dbReference type="Gene3D" id="1.25.40.10">
    <property type="entry name" value="Tetratricopeptide repeat domain"/>
    <property type="match status" value="1"/>
</dbReference>
<proteinExistence type="predicted"/>
<evidence type="ECO:0000259" key="3">
    <source>
        <dbReference type="PROSITE" id="PS50001"/>
    </source>
</evidence>
<dbReference type="EMBL" id="FN647682">
    <property type="protein sequence ID" value="CBN76733.1"/>
    <property type="molecule type" value="Genomic_DNA"/>
</dbReference>
<dbReference type="eggNOG" id="ENOG502SEWF">
    <property type="taxonomic scope" value="Eukaryota"/>
</dbReference>
<protein>
    <submittedName>
        <fullName evidence="4">TPR domain-containing protein</fullName>
    </submittedName>
</protein>
<feature type="compositionally biased region" description="Gly residues" evidence="2">
    <location>
        <begin position="557"/>
        <end position="571"/>
    </location>
</feature>
<feature type="region of interest" description="Disordered" evidence="2">
    <location>
        <begin position="677"/>
        <end position="769"/>
    </location>
</feature>
<name>D8LBM4_ECTSI</name>
<evidence type="ECO:0000256" key="2">
    <source>
        <dbReference type="SAM" id="MobiDB-lite"/>
    </source>
</evidence>
<dbReference type="EMBL" id="FN649726">
    <property type="protein sequence ID" value="CBN76733.1"/>
    <property type="molecule type" value="Genomic_DNA"/>
</dbReference>
<gene>
    <name evidence="4" type="ORF">Esi_0000_0543</name>
</gene>
<organism evidence="4 5">
    <name type="scientific">Ectocarpus siliculosus</name>
    <name type="common">Brown alga</name>
    <name type="synonym">Conferva siliculosa</name>
    <dbReference type="NCBI Taxonomy" id="2880"/>
    <lineage>
        <taxon>Eukaryota</taxon>
        <taxon>Sar</taxon>
        <taxon>Stramenopiles</taxon>
        <taxon>Ochrophyta</taxon>
        <taxon>PX clade</taxon>
        <taxon>Phaeophyceae</taxon>
        <taxon>Ectocarpales</taxon>
        <taxon>Ectocarpaceae</taxon>
        <taxon>Ectocarpus</taxon>
    </lineage>
</organism>
<dbReference type="PROSITE" id="PS50001">
    <property type="entry name" value="SH2"/>
    <property type="match status" value="1"/>
</dbReference>
<feature type="compositionally biased region" description="Polar residues" evidence="2">
    <location>
        <begin position="625"/>
        <end position="635"/>
    </location>
</feature>
<sequence length="998" mass="106341">MEDDEADTRAFWDLMQRTTGARSASWDTFSATFETYLRRYYAAEMSQLPRATRAEAEMVLRYAFDRGSPARAAAGERVAPKHLALFLTRFGPMRSCLIKAARSLFDESGCLVPWFHGKLSRDEARRAIEEWEASRGNGREQRGVFLFRYSDWHSTICFSFRRKRGERRLVTCLINNEGSRGYTLPDTSGDGCWRDLREFVAEQRRGDFQQPVPSALHRECVEEIEARRRAEQFVPTPENQIAYARQLFGEAQTMVYSRDMKAGFEATRILQEALGLVEKVEHILLELEQGQGDPQLQAKALRLGGDILWKLHREEKGVASYLRCLNVVSEAEKVQGASDHGSPVVTISVLSHVHQLLAEYFLSRGSPGRGLDHFSELVACTTDEDARRQLVDDFRRNDGFQRATAGLTQSSVQEILDEGISYFRCQDYGPAGVRFEKVLRDARCIGEGRMEARALGNLATVDYKTHRIPAAIRRYRTCVQLLRQQGNQATERKILNYLVMCCIEAQRWAPAKLFHEQLSKLAESEQNVQLLGRLQERIEEGMALQARQEGDAAPASSGGGGGGGGGSGNGSGFPLRRRGTTPTGGGPGGGGGGGGGGMYSPSRLQGSAPVSSGSGDGHGVGSVHMPSQQGETTPTRDGGGGGSSGMYFQGGAAPASGVCGGDSDDLYLPFQLGRITPPNSGSGRGGNVYSHSRLPGASPVSDGRSAHFMHQGSTPPGGGGRGGGGYSPSQQGATTRTSGGNSGPGGVHLPSRIPGAAPTSSGSGEASGVDVSHLPLQQVRITSPRASNSGGSDMHLPSPLQGAPASAGSGDASGVDGLYSTPRHDVAALGRSPGGVVGLHAYTQQAPMTGSGVGFPGQQWGAPPARRGGHDGFYMLPQQPGAAPEGTHRIGGEKLYVRPRQHGATREGVHGGVSISRQPQGVAPEGVRGVGSRARGVCISPEREGRASPVGRRGDGHRGSDGGVAGAGVGRVRDDYVMVSPDRPPPVPQPHYGPYSSR</sequence>
<dbReference type="InParanoid" id="D8LBM4"/>
<dbReference type="OrthoDB" id="10339372at2759"/>
<evidence type="ECO:0000313" key="5">
    <source>
        <dbReference type="Proteomes" id="UP000002630"/>
    </source>
</evidence>
<dbReference type="SUPFAM" id="SSF48452">
    <property type="entry name" value="TPR-like"/>
    <property type="match status" value="1"/>
</dbReference>
<feature type="compositionally biased region" description="Gly residues" evidence="2">
    <location>
        <begin position="715"/>
        <end position="726"/>
    </location>
</feature>
<feature type="domain" description="SH2" evidence="3">
    <location>
        <begin position="114"/>
        <end position="200"/>
    </location>
</feature>
<evidence type="ECO:0000256" key="1">
    <source>
        <dbReference type="PROSITE-ProRule" id="PRU00191"/>
    </source>
</evidence>
<dbReference type="Gene3D" id="3.30.505.10">
    <property type="entry name" value="SH2 domain"/>
    <property type="match status" value="1"/>
</dbReference>
<keyword evidence="5" id="KW-1185">Reference proteome</keyword>
<dbReference type="InterPro" id="IPR011990">
    <property type="entry name" value="TPR-like_helical_dom_sf"/>
</dbReference>
<feature type="region of interest" description="Disordered" evidence="2">
    <location>
        <begin position="903"/>
        <end position="998"/>
    </location>
</feature>
<feature type="region of interest" description="Disordered" evidence="2">
    <location>
        <begin position="545"/>
        <end position="648"/>
    </location>
</feature>
<keyword evidence="1" id="KW-0727">SH2 domain</keyword>
<dbReference type="Proteomes" id="UP000002630">
    <property type="component" value="Linkage Group LG01"/>
</dbReference>
<dbReference type="InterPro" id="IPR000980">
    <property type="entry name" value="SH2"/>
</dbReference>
<feature type="compositionally biased region" description="Basic and acidic residues" evidence="2">
    <location>
        <begin position="941"/>
        <end position="960"/>
    </location>
</feature>
<dbReference type="InterPro" id="IPR036860">
    <property type="entry name" value="SH2_dom_sf"/>
</dbReference>
<evidence type="ECO:0000313" key="4">
    <source>
        <dbReference type="EMBL" id="CBN76733.1"/>
    </source>
</evidence>
<reference evidence="4 5" key="1">
    <citation type="journal article" date="2010" name="Nature">
        <title>The Ectocarpus genome and the independent evolution of multicellularity in brown algae.</title>
        <authorList>
            <person name="Cock J.M."/>
            <person name="Sterck L."/>
            <person name="Rouze P."/>
            <person name="Scornet D."/>
            <person name="Allen A.E."/>
            <person name="Amoutzias G."/>
            <person name="Anthouard V."/>
            <person name="Artiguenave F."/>
            <person name="Aury J.M."/>
            <person name="Badger J.H."/>
            <person name="Beszteri B."/>
            <person name="Billiau K."/>
            <person name="Bonnet E."/>
            <person name="Bothwell J.H."/>
            <person name="Bowler C."/>
            <person name="Boyen C."/>
            <person name="Brownlee C."/>
            <person name="Carrano C.J."/>
            <person name="Charrier B."/>
            <person name="Cho G.Y."/>
            <person name="Coelho S.M."/>
            <person name="Collen J."/>
            <person name="Corre E."/>
            <person name="Da Silva C."/>
            <person name="Delage L."/>
            <person name="Delaroque N."/>
            <person name="Dittami S.M."/>
            <person name="Doulbeau S."/>
            <person name="Elias M."/>
            <person name="Farnham G."/>
            <person name="Gachon C.M."/>
            <person name="Gschloessl B."/>
            <person name="Heesch S."/>
            <person name="Jabbari K."/>
            <person name="Jubin C."/>
            <person name="Kawai H."/>
            <person name="Kimura K."/>
            <person name="Kloareg B."/>
            <person name="Kupper F.C."/>
            <person name="Lang D."/>
            <person name="Le Bail A."/>
            <person name="Leblanc C."/>
            <person name="Lerouge P."/>
            <person name="Lohr M."/>
            <person name="Lopez P.J."/>
            <person name="Martens C."/>
            <person name="Maumus F."/>
            <person name="Michel G."/>
            <person name="Miranda-Saavedra D."/>
            <person name="Morales J."/>
            <person name="Moreau H."/>
            <person name="Motomura T."/>
            <person name="Nagasato C."/>
            <person name="Napoli C.A."/>
            <person name="Nelson D.R."/>
            <person name="Nyvall-Collen P."/>
            <person name="Peters A.F."/>
            <person name="Pommier C."/>
            <person name="Potin P."/>
            <person name="Poulain J."/>
            <person name="Quesneville H."/>
            <person name="Read B."/>
            <person name="Rensing S.A."/>
            <person name="Ritter A."/>
            <person name="Rousvoal S."/>
            <person name="Samanta M."/>
            <person name="Samson G."/>
            <person name="Schroeder D.C."/>
            <person name="Segurens B."/>
            <person name="Strittmatter M."/>
            <person name="Tonon T."/>
            <person name="Tregear J.W."/>
            <person name="Valentin K."/>
            <person name="von Dassow P."/>
            <person name="Yamagishi T."/>
            <person name="Van de Peer Y."/>
            <person name="Wincker P."/>
        </authorList>
    </citation>
    <scope>NUCLEOTIDE SEQUENCE [LARGE SCALE GENOMIC DNA]</scope>
    <source>
        <strain evidence="5">Ec32 / CCAP1310/4</strain>
    </source>
</reference>
<feature type="compositionally biased region" description="Pro residues" evidence="2">
    <location>
        <begin position="982"/>
        <end position="991"/>
    </location>
</feature>
<feature type="compositionally biased region" description="Low complexity" evidence="2">
    <location>
        <begin position="802"/>
        <end position="812"/>
    </location>
</feature>
<dbReference type="SUPFAM" id="SSF55550">
    <property type="entry name" value="SH2 domain"/>
    <property type="match status" value="1"/>
</dbReference>
<dbReference type="AlphaFoldDB" id="D8LBM4"/>
<feature type="compositionally biased region" description="Gly residues" evidence="2">
    <location>
        <begin position="582"/>
        <end position="598"/>
    </location>
</feature>
<feature type="compositionally biased region" description="Low complexity" evidence="2">
    <location>
        <begin position="926"/>
        <end position="937"/>
    </location>
</feature>
<accession>D8LBM4</accession>
<feature type="region of interest" description="Disordered" evidence="2">
    <location>
        <begin position="783"/>
        <end position="812"/>
    </location>
</feature>